<dbReference type="PANTHER" id="PTHR15463">
    <property type="entry name" value="AP1 GAMMA SUBUNIT BINDING PROTEIN 1"/>
    <property type="match status" value="1"/>
</dbReference>
<organism evidence="2 3">
    <name type="scientific">Bursaphelenchus xylophilus</name>
    <name type="common">Pinewood nematode worm</name>
    <name type="synonym">Aphelenchoides xylophilus</name>
    <dbReference type="NCBI Taxonomy" id="6326"/>
    <lineage>
        <taxon>Eukaryota</taxon>
        <taxon>Metazoa</taxon>
        <taxon>Ecdysozoa</taxon>
        <taxon>Nematoda</taxon>
        <taxon>Chromadorea</taxon>
        <taxon>Rhabditida</taxon>
        <taxon>Tylenchina</taxon>
        <taxon>Tylenchomorpha</taxon>
        <taxon>Aphelenchoidea</taxon>
        <taxon>Aphelenchoididae</taxon>
        <taxon>Bursaphelenchus</taxon>
    </lineage>
</organism>
<keyword evidence="3" id="KW-1185">Reference proteome</keyword>
<dbReference type="EMBL" id="CAJFDI010000003">
    <property type="protein sequence ID" value="CAD5221370.1"/>
    <property type="molecule type" value="Genomic_DNA"/>
</dbReference>
<feature type="domain" description="EH" evidence="1">
    <location>
        <begin position="39"/>
        <end position="138"/>
    </location>
</feature>
<dbReference type="PROSITE" id="PS50031">
    <property type="entry name" value="EH"/>
    <property type="match status" value="1"/>
</dbReference>
<dbReference type="PANTHER" id="PTHR15463:SF2">
    <property type="entry name" value="SYNERGIN GAMMA"/>
    <property type="match status" value="1"/>
</dbReference>
<dbReference type="SMR" id="A0A7I8WJB0"/>
<dbReference type="Proteomes" id="UP000582659">
    <property type="component" value="Unassembled WGS sequence"/>
</dbReference>
<name>A0A7I8WJB0_BURXY</name>
<gene>
    <name evidence="2" type="ORF">BXYJ_LOCUS6644</name>
</gene>
<evidence type="ECO:0000259" key="1">
    <source>
        <dbReference type="PROSITE" id="PS50031"/>
    </source>
</evidence>
<dbReference type="InterPro" id="IPR059024">
    <property type="entry name" value="SYNRG_C"/>
</dbReference>
<dbReference type="AlphaFoldDB" id="A0A7I8WJB0"/>
<evidence type="ECO:0000313" key="3">
    <source>
        <dbReference type="Proteomes" id="UP000659654"/>
    </source>
</evidence>
<dbReference type="SUPFAM" id="SSF47473">
    <property type="entry name" value="EF-hand"/>
    <property type="match status" value="1"/>
</dbReference>
<proteinExistence type="predicted"/>
<protein>
    <submittedName>
        <fullName evidence="2">(pine wood nematode) hypothetical protein</fullName>
    </submittedName>
</protein>
<dbReference type="Gene3D" id="1.10.238.10">
    <property type="entry name" value="EF-hand"/>
    <property type="match status" value="1"/>
</dbReference>
<evidence type="ECO:0000313" key="2">
    <source>
        <dbReference type="EMBL" id="CAD5221370.1"/>
    </source>
</evidence>
<dbReference type="InterPro" id="IPR011992">
    <property type="entry name" value="EF-hand-dom_pair"/>
</dbReference>
<dbReference type="InterPro" id="IPR000261">
    <property type="entry name" value="EH_dom"/>
</dbReference>
<accession>A0A7I8WJB0</accession>
<sequence length="354" mass="40102">MWDQANKRFSWFAKGIGAKRITTAKKFQSSGLIPPTLVEESSVPKFYRDVIVQCGADTTNKTPVHKEVMSVMWRTGLPEPVLQAIWESVSPSNPEQLTRQEFYSCLVLIALAQRNLTIADLSFMKTLPIPTLSSIKPKELKLNFKKNENKSKPNGHLLKTVHPLFTEQNVKVDGDLIMFDGQSTSKNVDLELYPSTKLNPEDICIYHQKLAPHWESVLLAASEVFSAVKQTNSATVEVFKTEQGFRFVRSLNEIQRVLRNIHKNATSIPNVSSDLVSKCEILFAVWANLLNILEEDSLMLDLVDEFEKTGHMCNICGDWTNVNNTHFDKDTELSYHIPCANLWLNLVNSTLPRP</sequence>
<dbReference type="EMBL" id="CAJFCV020000003">
    <property type="protein sequence ID" value="CAG9108301.1"/>
    <property type="molecule type" value="Genomic_DNA"/>
</dbReference>
<dbReference type="OrthoDB" id="524326at2759"/>
<dbReference type="InterPro" id="IPR039656">
    <property type="entry name" value="SYNRG"/>
</dbReference>
<comment type="caution">
    <text evidence="2">The sequence shown here is derived from an EMBL/GenBank/DDBJ whole genome shotgun (WGS) entry which is preliminary data.</text>
</comment>
<dbReference type="Pfam" id="PF25999">
    <property type="entry name" value="SYNRG_C"/>
    <property type="match status" value="1"/>
</dbReference>
<dbReference type="Proteomes" id="UP000659654">
    <property type="component" value="Unassembled WGS sequence"/>
</dbReference>
<reference evidence="2" key="1">
    <citation type="submission" date="2020-09" db="EMBL/GenBank/DDBJ databases">
        <authorList>
            <person name="Kikuchi T."/>
        </authorList>
    </citation>
    <scope>NUCLEOTIDE SEQUENCE</scope>
    <source>
        <strain evidence="2">Ka4C1</strain>
    </source>
</reference>
<dbReference type="GO" id="GO:0030130">
    <property type="term" value="C:clathrin coat of trans-Golgi network vesicle"/>
    <property type="evidence" value="ECO:0007669"/>
    <property type="project" value="TreeGrafter"/>
</dbReference>